<comment type="caution">
    <text evidence="1">The sequence shown here is derived from an EMBL/GenBank/DDBJ whole genome shotgun (WGS) entry which is preliminary data.</text>
</comment>
<name>A0AAU9P9R3_9ASTR</name>
<gene>
    <name evidence="1" type="ORF">LVIROSA_LOCUS32643</name>
</gene>
<sequence length="119" mass="13465">MYSLLFNYTPIRPHPSLLLISDPPPLLVTRNHIRLRNFMMMQLPPNLVLRLLQSIRNLRNTSLNIPAQTTDPQQETTLISGLNSKLDEKVFGLDSKLDAILKALSKANNFGPTMAEREA</sequence>
<dbReference type="EMBL" id="CAKMRJ010005523">
    <property type="protein sequence ID" value="CAH1446996.1"/>
    <property type="molecule type" value="Genomic_DNA"/>
</dbReference>
<protein>
    <submittedName>
        <fullName evidence="1">Uncharacterized protein</fullName>
    </submittedName>
</protein>
<keyword evidence="2" id="KW-1185">Reference proteome</keyword>
<dbReference type="Proteomes" id="UP001157418">
    <property type="component" value="Unassembled WGS sequence"/>
</dbReference>
<accession>A0AAU9P9R3</accession>
<organism evidence="1 2">
    <name type="scientific">Lactuca virosa</name>
    <dbReference type="NCBI Taxonomy" id="75947"/>
    <lineage>
        <taxon>Eukaryota</taxon>
        <taxon>Viridiplantae</taxon>
        <taxon>Streptophyta</taxon>
        <taxon>Embryophyta</taxon>
        <taxon>Tracheophyta</taxon>
        <taxon>Spermatophyta</taxon>
        <taxon>Magnoliopsida</taxon>
        <taxon>eudicotyledons</taxon>
        <taxon>Gunneridae</taxon>
        <taxon>Pentapetalae</taxon>
        <taxon>asterids</taxon>
        <taxon>campanulids</taxon>
        <taxon>Asterales</taxon>
        <taxon>Asteraceae</taxon>
        <taxon>Cichorioideae</taxon>
        <taxon>Cichorieae</taxon>
        <taxon>Lactucinae</taxon>
        <taxon>Lactuca</taxon>
    </lineage>
</organism>
<dbReference type="AlphaFoldDB" id="A0AAU9P9R3"/>
<evidence type="ECO:0000313" key="1">
    <source>
        <dbReference type="EMBL" id="CAH1446996.1"/>
    </source>
</evidence>
<reference evidence="1 2" key="1">
    <citation type="submission" date="2022-01" db="EMBL/GenBank/DDBJ databases">
        <authorList>
            <person name="Xiong W."/>
            <person name="Schranz E."/>
        </authorList>
    </citation>
    <scope>NUCLEOTIDE SEQUENCE [LARGE SCALE GENOMIC DNA]</scope>
</reference>
<proteinExistence type="predicted"/>
<evidence type="ECO:0000313" key="2">
    <source>
        <dbReference type="Proteomes" id="UP001157418"/>
    </source>
</evidence>